<dbReference type="OrthoDB" id="5949781at2"/>
<sequence length="278" mass="28417">MGNWNAWGAYAAFLVAVALTGPAAAGSRAQPAQQSHEVSHPVAQIPVCRVPLGTVSVTEPADAENWRRRHQLPPPSRLVGVLVARSRCFTLRDHGVGPGSQVADGAGQLPPAAADFVLEPDLAPGESRSGPADEPTPPAQAVEVVLTLVDQRGTGRVAVSGSASRDQLRAGASGTLFTAGGLRSAGVGGYASTEHGQVVAFAYLQAYTDLVVRLGGWSEDSAEAAAARALRVDRAVRALAGGTAASPDPAPSQEARSRPAGREGPVRGRRSRGGGVAH</sequence>
<dbReference type="HOGENOM" id="CLU_1000658_0_0_6"/>
<dbReference type="RefSeq" id="WP_013533973.1">
    <property type="nucleotide sequence ID" value="NC_014924.1"/>
</dbReference>
<feature type="chain" id="PRO_5003214912" description="Secreted protein" evidence="2">
    <location>
        <begin position="26"/>
        <end position="278"/>
    </location>
</feature>
<name>E6WPW5_PSEUU</name>
<dbReference type="STRING" id="743721.Psesu_0281"/>
<dbReference type="eggNOG" id="COG1462">
    <property type="taxonomic scope" value="Bacteria"/>
</dbReference>
<keyword evidence="2" id="KW-0732">Signal</keyword>
<dbReference type="KEGG" id="psu:Psesu_0281"/>
<feature type="signal peptide" evidence="2">
    <location>
        <begin position="1"/>
        <end position="25"/>
    </location>
</feature>
<evidence type="ECO:0000313" key="4">
    <source>
        <dbReference type="Proteomes" id="UP000008632"/>
    </source>
</evidence>
<organism evidence="3 4">
    <name type="scientific">Pseudoxanthomonas suwonensis (strain 11-1)</name>
    <dbReference type="NCBI Taxonomy" id="743721"/>
    <lineage>
        <taxon>Bacteria</taxon>
        <taxon>Pseudomonadati</taxon>
        <taxon>Pseudomonadota</taxon>
        <taxon>Gammaproteobacteria</taxon>
        <taxon>Lysobacterales</taxon>
        <taxon>Lysobacteraceae</taxon>
        <taxon>Pseudoxanthomonas</taxon>
    </lineage>
</organism>
<feature type="compositionally biased region" description="Basic and acidic residues" evidence="1">
    <location>
        <begin position="255"/>
        <end position="266"/>
    </location>
</feature>
<gene>
    <name evidence="3" type="ordered locus">Psesu_0281</name>
</gene>
<reference evidence="3 4" key="1">
    <citation type="submission" date="2011-01" db="EMBL/GenBank/DDBJ databases">
        <title>Complete sequence of Pseudoxanthomonas suwonensis 11-1.</title>
        <authorList>
            <consortium name="US DOE Joint Genome Institute"/>
            <person name="Lucas S."/>
            <person name="Copeland A."/>
            <person name="Lapidus A."/>
            <person name="Cheng J.-F."/>
            <person name="Goodwin L."/>
            <person name="Pitluck S."/>
            <person name="Teshima H."/>
            <person name="Detter J.C."/>
            <person name="Han C."/>
            <person name="Tapia R."/>
            <person name="Land M."/>
            <person name="Hauser L."/>
            <person name="Kyrpides N."/>
            <person name="Ivanova N."/>
            <person name="Ovchinnikova G."/>
            <person name="Siebers A.K."/>
            <person name="Allgaier M."/>
            <person name="Thelen M.P."/>
            <person name="Hugenholtz P."/>
            <person name="Gladden J."/>
            <person name="Woyke T."/>
        </authorList>
    </citation>
    <scope>NUCLEOTIDE SEQUENCE [LARGE SCALE GENOMIC DNA]</scope>
    <source>
        <strain evidence="4">11-1</strain>
    </source>
</reference>
<evidence type="ECO:0000256" key="2">
    <source>
        <dbReference type="SAM" id="SignalP"/>
    </source>
</evidence>
<dbReference type="AlphaFoldDB" id="E6WPW5"/>
<protein>
    <recommendedName>
        <fullName evidence="5">Secreted protein</fullName>
    </recommendedName>
</protein>
<dbReference type="Proteomes" id="UP000008632">
    <property type="component" value="Chromosome"/>
</dbReference>
<accession>E6WPW5</accession>
<evidence type="ECO:0008006" key="5">
    <source>
        <dbReference type="Google" id="ProtNLM"/>
    </source>
</evidence>
<evidence type="ECO:0000313" key="3">
    <source>
        <dbReference type="EMBL" id="ADV26143.1"/>
    </source>
</evidence>
<proteinExistence type="predicted"/>
<dbReference type="EMBL" id="CP002446">
    <property type="protein sequence ID" value="ADV26143.1"/>
    <property type="molecule type" value="Genomic_DNA"/>
</dbReference>
<keyword evidence="4" id="KW-1185">Reference proteome</keyword>
<feature type="region of interest" description="Disordered" evidence="1">
    <location>
        <begin position="241"/>
        <end position="278"/>
    </location>
</feature>
<evidence type="ECO:0000256" key="1">
    <source>
        <dbReference type="SAM" id="MobiDB-lite"/>
    </source>
</evidence>